<accession>A0A0M6ZAT5</accession>
<dbReference type="GeneID" id="97673609"/>
<evidence type="ECO:0000313" key="2">
    <source>
        <dbReference type="Proteomes" id="UP000049983"/>
    </source>
</evidence>
<dbReference type="Proteomes" id="UP000049983">
    <property type="component" value="Unassembled WGS sequence"/>
</dbReference>
<dbReference type="EMBL" id="CXWC01000001">
    <property type="protein sequence ID" value="CTQ64658.1"/>
    <property type="molecule type" value="Genomic_DNA"/>
</dbReference>
<dbReference type="RefSeq" id="WP_156958871.1">
    <property type="nucleotide sequence ID" value="NZ_CANKXR010000007.1"/>
</dbReference>
<name>A0A0M6ZAT5_9HYPH</name>
<keyword evidence="2" id="KW-1185">Reference proteome</keyword>
<dbReference type="AlphaFoldDB" id="A0A0M6ZAT5"/>
<sequence>MVWLLFTVLVIMLVMELRIWRAVANLIYRTGRNSLAPAKHKDRNP</sequence>
<organism evidence="1 2">
    <name type="scientific">Roseibium album</name>
    <dbReference type="NCBI Taxonomy" id="311410"/>
    <lineage>
        <taxon>Bacteria</taxon>
        <taxon>Pseudomonadati</taxon>
        <taxon>Pseudomonadota</taxon>
        <taxon>Alphaproteobacteria</taxon>
        <taxon>Hyphomicrobiales</taxon>
        <taxon>Stappiaceae</taxon>
        <taxon>Roseibium</taxon>
    </lineage>
</organism>
<gene>
    <name evidence="1" type="ORF">LA5096_00476</name>
</gene>
<evidence type="ECO:0000313" key="1">
    <source>
        <dbReference type="EMBL" id="CTQ64658.1"/>
    </source>
</evidence>
<reference evidence="2" key="1">
    <citation type="submission" date="2015-07" db="EMBL/GenBank/DDBJ databases">
        <authorList>
            <person name="Rodrigo-Torres Lidia"/>
            <person name="Arahal R.David."/>
        </authorList>
    </citation>
    <scope>NUCLEOTIDE SEQUENCE [LARGE SCALE GENOMIC DNA]</scope>
    <source>
        <strain evidence="2">CECT 5096</strain>
    </source>
</reference>
<proteinExistence type="predicted"/>
<dbReference type="STRING" id="311410.LA5095_03107"/>
<protein>
    <submittedName>
        <fullName evidence="1">Uncharacterized protein</fullName>
    </submittedName>
</protein>